<keyword evidence="4 7" id="KW-0472">Membrane</keyword>
<dbReference type="PANTHER" id="PTHR21524">
    <property type="entry name" value="SPECTRIN REPEAT CONTAINING NUCLEAR ENVELOPE PROTEIN 2"/>
    <property type="match status" value="1"/>
</dbReference>
<accession>A0AAD3RM11</accession>
<dbReference type="AlphaFoldDB" id="A0AAD3RM11"/>
<evidence type="ECO:0000256" key="3">
    <source>
        <dbReference type="ARBA" id="ARBA00022989"/>
    </source>
</evidence>
<name>A0AAD3RM11_LATJO</name>
<keyword evidence="2 7" id="KW-0812">Transmembrane</keyword>
<dbReference type="EMBL" id="BRZM01001315">
    <property type="protein sequence ID" value="GLD72930.1"/>
    <property type="molecule type" value="Genomic_DNA"/>
</dbReference>
<dbReference type="PANTHER" id="PTHR21524:SF6">
    <property type="entry name" value="SPECTRIN REPEAT CONTAINING, NUCLEAR ENVELOPE 1"/>
    <property type="match status" value="1"/>
</dbReference>
<evidence type="ECO:0000256" key="5">
    <source>
        <dbReference type="ARBA" id="ARBA00023242"/>
    </source>
</evidence>
<dbReference type="Proteomes" id="UP001279410">
    <property type="component" value="Unassembled WGS sequence"/>
</dbReference>
<feature type="domain" description="KASH" evidence="9">
    <location>
        <begin position="92"/>
        <end position="151"/>
    </location>
</feature>
<dbReference type="Pfam" id="PF10541">
    <property type="entry name" value="KASH"/>
    <property type="match status" value="1"/>
</dbReference>
<dbReference type="SMART" id="SM01249">
    <property type="entry name" value="KASH"/>
    <property type="match status" value="1"/>
</dbReference>
<comment type="subcellular location">
    <subcellularLocation>
        <location evidence="6">Nucleus outer membrane</location>
        <topology evidence="6">Single-pass type IV membrane protein</topology>
    </subcellularLocation>
</comment>
<evidence type="ECO:0000256" key="8">
    <source>
        <dbReference type="SAM" id="MobiDB-lite"/>
    </source>
</evidence>
<evidence type="ECO:0000256" key="6">
    <source>
        <dbReference type="ARBA" id="ARBA00046312"/>
    </source>
</evidence>
<evidence type="ECO:0000313" key="10">
    <source>
        <dbReference type="EMBL" id="GLD72930.1"/>
    </source>
</evidence>
<comment type="caution">
    <text evidence="10">The sequence shown here is derived from an EMBL/GenBank/DDBJ whole genome shotgun (WGS) entry which is preliminary data.</text>
</comment>
<keyword evidence="5" id="KW-0539">Nucleus</keyword>
<keyword evidence="11" id="KW-1185">Reference proteome</keyword>
<proteinExistence type="inferred from homology"/>
<dbReference type="GO" id="GO:0005640">
    <property type="term" value="C:nuclear outer membrane"/>
    <property type="evidence" value="ECO:0007669"/>
    <property type="project" value="UniProtKB-SubCell"/>
</dbReference>
<evidence type="ECO:0000256" key="2">
    <source>
        <dbReference type="ARBA" id="ARBA00022692"/>
    </source>
</evidence>
<gene>
    <name evidence="10" type="ORF">AKAME5_002425500</name>
</gene>
<comment type="similarity">
    <text evidence="1">Belongs to the nesprin family.</text>
</comment>
<feature type="region of interest" description="Disordered" evidence="8">
    <location>
        <begin position="23"/>
        <end position="74"/>
    </location>
</feature>
<feature type="topological domain" description="Cytoplasmic" evidence="7">
    <location>
        <begin position="1"/>
        <end position="100"/>
    </location>
</feature>
<dbReference type="PROSITE" id="PS51049">
    <property type="entry name" value="KASH"/>
    <property type="match status" value="1"/>
</dbReference>
<evidence type="ECO:0000313" key="11">
    <source>
        <dbReference type="Proteomes" id="UP001279410"/>
    </source>
</evidence>
<dbReference type="InterPro" id="IPR012315">
    <property type="entry name" value="KASH"/>
</dbReference>
<keyword evidence="3" id="KW-1133">Transmembrane helix</keyword>
<reference evidence="10" key="1">
    <citation type="submission" date="2022-08" db="EMBL/GenBank/DDBJ databases">
        <title>Genome sequencing of akame (Lates japonicus).</title>
        <authorList>
            <person name="Hashiguchi Y."/>
            <person name="Takahashi H."/>
        </authorList>
    </citation>
    <scope>NUCLEOTIDE SEQUENCE</scope>
    <source>
        <strain evidence="10">Kochi</strain>
    </source>
</reference>
<organism evidence="10 11">
    <name type="scientific">Lates japonicus</name>
    <name type="common">Japanese lates</name>
    <dbReference type="NCBI Taxonomy" id="270547"/>
    <lineage>
        <taxon>Eukaryota</taxon>
        <taxon>Metazoa</taxon>
        <taxon>Chordata</taxon>
        <taxon>Craniata</taxon>
        <taxon>Vertebrata</taxon>
        <taxon>Euteleostomi</taxon>
        <taxon>Actinopterygii</taxon>
        <taxon>Neopterygii</taxon>
        <taxon>Teleostei</taxon>
        <taxon>Neoteleostei</taxon>
        <taxon>Acanthomorphata</taxon>
        <taxon>Carangaria</taxon>
        <taxon>Carangaria incertae sedis</taxon>
        <taxon>Centropomidae</taxon>
        <taxon>Lates</taxon>
    </lineage>
</organism>
<feature type="compositionally biased region" description="Polar residues" evidence="8">
    <location>
        <begin position="23"/>
        <end position="38"/>
    </location>
</feature>
<evidence type="ECO:0000256" key="7">
    <source>
        <dbReference type="PROSITE-ProRule" id="PRU00385"/>
    </source>
</evidence>
<feature type="topological domain" description="Perinuclear space" evidence="7">
    <location>
        <begin position="122"/>
        <end position="151"/>
    </location>
</feature>
<evidence type="ECO:0000256" key="1">
    <source>
        <dbReference type="ARBA" id="ARBA00008619"/>
    </source>
</evidence>
<evidence type="ECO:0000259" key="9">
    <source>
        <dbReference type="PROSITE" id="PS51049"/>
    </source>
</evidence>
<protein>
    <submittedName>
        <fullName evidence="10">Nesprin-1 isoform X1</fullName>
    </submittedName>
</protein>
<sequence>MSHGLLLWLENINLGVNEQKVSPFRSPQLSSGQHSNLRLSRREALRPQISGSRPRQRVSGGPGEAGADTRFPLGCASPASDLRRRLIDLLKGPGPSGHGLRPRPAHLLPPALIGLACLMPMTEEDYSCHHANNFARSFHPMLRYTNGPPPI</sequence>
<evidence type="ECO:0000256" key="4">
    <source>
        <dbReference type="ARBA" id="ARBA00023136"/>
    </source>
</evidence>